<dbReference type="Pfam" id="PF04978">
    <property type="entry name" value="MST"/>
    <property type="match status" value="1"/>
</dbReference>
<dbReference type="Gene3D" id="1.20.120.450">
    <property type="entry name" value="dinb family like domain"/>
    <property type="match status" value="1"/>
</dbReference>
<proteinExistence type="predicted"/>
<reference evidence="1 2" key="1">
    <citation type="journal article" date="2019" name="Int. J. Syst. Evol. Microbiol.">
        <title>The Global Catalogue of Microorganisms (GCM) 10K type strain sequencing project: providing services to taxonomists for standard genome sequencing and annotation.</title>
        <authorList>
            <consortium name="The Broad Institute Genomics Platform"/>
            <consortium name="The Broad Institute Genome Sequencing Center for Infectious Disease"/>
            <person name="Wu L."/>
            <person name="Ma J."/>
        </authorList>
    </citation>
    <scope>NUCLEOTIDE SEQUENCE [LARGE SCALE GENOMIC DNA]</scope>
    <source>
        <strain evidence="1 2">JCM 8201</strain>
    </source>
</reference>
<comment type="caution">
    <text evidence="1">The sequence shown here is derived from an EMBL/GenBank/DDBJ whole genome shotgun (WGS) entry which is preliminary data.</text>
</comment>
<dbReference type="SUPFAM" id="SSF109854">
    <property type="entry name" value="DinB/YfiT-like putative metalloenzymes"/>
    <property type="match status" value="1"/>
</dbReference>
<dbReference type="RefSeq" id="WP_344451453.1">
    <property type="nucleotide sequence ID" value="NZ_BAAATZ010000012.1"/>
</dbReference>
<dbReference type="InterPro" id="IPR007061">
    <property type="entry name" value="MST-like"/>
</dbReference>
<name>A0ABN3UAD5_9ACTN</name>
<organism evidence="1 2">
    <name type="scientific">Actinocorallia aurantiaca</name>
    <dbReference type="NCBI Taxonomy" id="46204"/>
    <lineage>
        <taxon>Bacteria</taxon>
        <taxon>Bacillati</taxon>
        <taxon>Actinomycetota</taxon>
        <taxon>Actinomycetes</taxon>
        <taxon>Streptosporangiales</taxon>
        <taxon>Thermomonosporaceae</taxon>
        <taxon>Actinocorallia</taxon>
    </lineage>
</organism>
<gene>
    <name evidence="1" type="ORF">GCM10010439_34700</name>
</gene>
<evidence type="ECO:0000313" key="1">
    <source>
        <dbReference type="EMBL" id="GAA2727834.1"/>
    </source>
</evidence>
<protein>
    <submittedName>
        <fullName evidence="1">DinB family protein</fullName>
    </submittedName>
</protein>
<dbReference type="InterPro" id="IPR034660">
    <property type="entry name" value="DinB/YfiT-like"/>
</dbReference>
<keyword evidence="2" id="KW-1185">Reference proteome</keyword>
<dbReference type="EMBL" id="BAAATZ010000012">
    <property type="protein sequence ID" value="GAA2727834.1"/>
    <property type="molecule type" value="Genomic_DNA"/>
</dbReference>
<accession>A0ABN3UAD5</accession>
<sequence>MTWTAPEITRTIGPLEALVGDERTLADAWLDTHRQTLLWKCGGLTAEQLKSRAIAPSKLSLLGLVRHMAEVERDWFRTRFAGQRAGYLYCSDTDLDAEFDVEAADAENDYAAYVREIDLVRRMLSGRSLDETYFDPRREAEMSLRWVYSSMITEYARHNGHADLLRERIDGRTGH</sequence>
<dbReference type="Proteomes" id="UP001501842">
    <property type="component" value="Unassembled WGS sequence"/>
</dbReference>
<evidence type="ECO:0000313" key="2">
    <source>
        <dbReference type="Proteomes" id="UP001501842"/>
    </source>
</evidence>